<sequence length="45" mass="4988">MESTGLNFQNQNISKSFFVAAILTEDSDIDIVNPAIDEVRKMPMG</sequence>
<dbReference type="PATRIC" id="fig|702438.4.peg.81"/>
<reference evidence="1 2" key="1">
    <citation type="submission" date="2011-07" db="EMBL/GenBank/DDBJ databases">
        <title>The Genome Sequence of Prevotella oulorum F0390.</title>
        <authorList>
            <consortium name="The Broad Institute Genome Sequencing Platform"/>
            <consortium name="The Broad Institute Genome Sequencing Center for Infectious Disease"/>
            <person name="Earl A."/>
            <person name="Ward D."/>
            <person name="Feldgarden M."/>
            <person name="Gevers D."/>
            <person name="Izard J."/>
            <person name="Ganesan A."/>
            <person name="Baranova O.V."/>
            <person name="Blanton J.M."/>
            <person name="Tanner A.C."/>
            <person name="Dewhirst F.E."/>
            <person name="Young S.K."/>
            <person name="Zeng Q."/>
            <person name="Gargeya S."/>
            <person name="Fitzgerald M."/>
            <person name="Haas B."/>
            <person name="Abouelleil A."/>
            <person name="Alvarado L."/>
            <person name="Arachchi H.M."/>
            <person name="Berlin A."/>
            <person name="Brown A."/>
            <person name="Chapman S.B."/>
            <person name="Chen Z."/>
            <person name="Dunbar C."/>
            <person name="Freedman E."/>
            <person name="Gearin G."/>
            <person name="Gellesch M."/>
            <person name="Goldberg J."/>
            <person name="Griggs A."/>
            <person name="Gujja S."/>
            <person name="Heiman D."/>
            <person name="Howarth C."/>
            <person name="Larson L."/>
            <person name="Lui A."/>
            <person name="MacDonald P.J.P."/>
            <person name="Mehta T."/>
            <person name="Montmayeur A."/>
            <person name="Murphy C."/>
            <person name="Neiman D."/>
            <person name="Pearson M."/>
            <person name="Priest M."/>
            <person name="Roberts A."/>
            <person name="Saif S."/>
            <person name="Shea T."/>
            <person name="Shenoy N."/>
            <person name="Sisk P."/>
            <person name="Stolte C."/>
            <person name="Sykes S."/>
            <person name="Wortman J."/>
            <person name="Nusbaum C."/>
            <person name="Birren B."/>
        </authorList>
    </citation>
    <scope>NUCLEOTIDE SEQUENCE [LARGE SCALE GENOMIC DNA]</scope>
    <source>
        <strain evidence="1 2">F0390</strain>
    </source>
</reference>
<dbReference type="AlphaFoldDB" id="G1W8C8"/>
<evidence type="ECO:0000313" key="2">
    <source>
        <dbReference type="Proteomes" id="UP000005141"/>
    </source>
</evidence>
<evidence type="ECO:0000313" key="1">
    <source>
        <dbReference type="EMBL" id="EGV28634.1"/>
    </source>
</evidence>
<organism evidence="1 2">
    <name type="scientific">Segatella oulorum F0390</name>
    <dbReference type="NCBI Taxonomy" id="702438"/>
    <lineage>
        <taxon>Bacteria</taxon>
        <taxon>Pseudomonadati</taxon>
        <taxon>Bacteroidota</taxon>
        <taxon>Bacteroidia</taxon>
        <taxon>Bacteroidales</taxon>
        <taxon>Prevotellaceae</taxon>
        <taxon>Segatella</taxon>
    </lineage>
</organism>
<accession>G1W8C8</accession>
<dbReference type="EMBL" id="ADGI01000007">
    <property type="protein sequence ID" value="EGV28634.1"/>
    <property type="molecule type" value="Genomic_DNA"/>
</dbReference>
<dbReference type="HOGENOM" id="CLU_3203612_0_0_10"/>
<gene>
    <name evidence="1" type="ORF">HMPREF9431_00079</name>
</gene>
<comment type="caution">
    <text evidence="1">The sequence shown here is derived from an EMBL/GenBank/DDBJ whole genome shotgun (WGS) entry which is preliminary data.</text>
</comment>
<protein>
    <submittedName>
        <fullName evidence="1">Uncharacterized protein</fullName>
    </submittedName>
</protein>
<name>G1W8C8_9BACT</name>
<dbReference type="Proteomes" id="UP000005141">
    <property type="component" value="Unassembled WGS sequence"/>
</dbReference>
<keyword evidence="2" id="KW-1185">Reference proteome</keyword>
<proteinExistence type="predicted"/>